<organism evidence="2 3">
    <name type="scientific">Streptomyces kurssanovii</name>
    <dbReference type="NCBI Taxonomy" id="67312"/>
    <lineage>
        <taxon>Bacteria</taxon>
        <taxon>Bacillati</taxon>
        <taxon>Actinomycetota</taxon>
        <taxon>Actinomycetes</taxon>
        <taxon>Kitasatosporales</taxon>
        <taxon>Streptomycetaceae</taxon>
        <taxon>Streptomyces</taxon>
    </lineage>
</organism>
<dbReference type="Proteomes" id="UP001552521">
    <property type="component" value="Unassembled WGS sequence"/>
</dbReference>
<name>A0ABV3HN11_9ACTN</name>
<protein>
    <submittedName>
        <fullName evidence="2">Uncharacterized protein</fullName>
    </submittedName>
</protein>
<keyword evidence="1" id="KW-0472">Membrane</keyword>
<comment type="caution">
    <text evidence="2">The sequence shown here is derived from an EMBL/GenBank/DDBJ whole genome shotgun (WGS) entry which is preliminary data.</text>
</comment>
<keyword evidence="1" id="KW-1133">Transmembrane helix</keyword>
<evidence type="ECO:0000313" key="3">
    <source>
        <dbReference type="Proteomes" id="UP001552521"/>
    </source>
</evidence>
<dbReference type="EMBL" id="JBFAQK010000002">
    <property type="protein sequence ID" value="MEV4679841.1"/>
    <property type="molecule type" value="Genomic_DNA"/>
</dbReference>
<keyword evidence="3" id="KW-1185">Reference proteome</keyword>
<feature type="transmembrane region" description="Helical" evidence="1">
    <location>
        <begin position="39"/>
        <end position="57"/>
    </location>
</feature>
<gene>
    <name evidence="2" type="ORF">AB0K36_03455</name>
</gene>
<keyword evidence="1" id="KW-0812">Transmembrane</keyword>
<accession>A0ABV3HN11</accession>
<evidence type="ECO:0000313" key="2">
    <source>
        <dbReference type="EMBL" id="MEV4679841.1"/>
    </source>
</evidence>
<proteinExistence type="predicted"/>
<reference evidence="2 3" key="1">
    <citation type="submission" date="2024-06" db="EMBL/GenBank/DDBJ databases">
        <title>The Natural Products Discovery Center: Release of the First 8490 Sequenced Strains for Exploring Actinobacteria Biosynthetic Diversity.</title>
        <authorList>
            <person name="Kalkreuter E."/>
            <person name="Kautsar S.A."/>
            <person name="Yang D."/>
            <person name="Bader C.D."/>
            <person name="Teijaro C.N."/>
            <person name="Fluegel L."/>
            <person name="Davis C.M."/>
            <person name="Simpson J.R."/>
            <person name="Lauterbach L."/>
            <person name="Steele A.D."/>
            <person name="Gui C."/>
            <person name="Meng S."/>
            <person name="Li G."/>
            <person name="Viehrig K."/>
            <person name="Ye F."/>
            <person name="Su P."/>
            <person name="Kiefer A.F."/>
            <person name="Nichols A."/>
            <person name="Cepeda A.J."/>
            <person name="Yan W."/>
            <person name="Fan B."/>
            <person name="Jiang Y."/>
            <person name="Adhikari A."/>
            <person name="Zheng C.-J."/>
            <person name="Schuster L."/>
            <person name="Cowan T.M."/>
            <person name="Smanski M.J."/>
            <person name="Chevrette M.G."/>
            <person name="De Carvalho L.P.S."/>
            <person name="Shen B."/>
        </authorList>
    </citation>
    <scope>NUCLEOTIDE SEQUENCE [LARGE SCALE GENOMIC DNA]</scope>
    <source>
        <strain evidence="2 3">NPDC049344</strain>
    </source>
</reference>
<evidence type="ECO:0000256" key="1">
    <source>
        <dbReference type="SAM" id="Phobius"/>
    </source>
</evidence>
<dbReference type="RefSeq" id="WP_364587597.1">
    <property type="nucleotide sequence ID" value="NZ_JBFAQK010000002.1"/>
</dbReference>
<feature type="transmembrane region" description="Helical" evidence="1">
    <location>
        <begin position="12"/>
        <end position="33"/>
    </location>
</feature>
<sequence>MNESSIATKLSRALDWAGLIPAALLLAIGIRDYRDGGSVAWPIGGALLVLVSLWVIYRGVARRSGKPGAMNS</sequence>